<dbReference type="Pfam" id="PF02515">
    <property type="entry name" value="CoA_transf_3"/>
    <property type="match status" value="1"/>
</dbReference>
<dbReference type="SUPFAM" id="SSF89796">
    <property type="entry name" value="CoA-transferase family III (CaiB/BaiF)"/>
    <property type="match status" value="1"/>
</dbReference>
<dbReference type="PANTHER" id="PTHR48207">
    <property type="entry name" value="SUCCINATE--HYDROXYMETHYLGLUTARATE COA-TRANSFERASE"/>
    <property type="match status" value="1"/>
</dbReference>
<dbReference type="Gene3D" id="3.30.1540.10">
    <property type="entry name" value="formyl-coa transferase, domain 3"/>
    <property type="match status" value="1"/>
</dbReference>
<dbReference type="AlphaFoldDB" id="A0A1M5SBF7"/>
<name>A0A1M5SBF7_9BURK</name>
<evidence type="ECO:0000256" key="1">
    <source>
        <dbReference type="ARBA" id="ARBA00022679"/>
    </source>
</evidence>
<sequence length="380" mass="40354">MNEQVQTAEWLKGIRVIELGQFLSAPYGGMILADLGAQVIKIEEPGSGDGARRMGMPYGGGDALLFRDLNRGKCSVTLDFKSESGRAALLELVATADIVISNLRPGIVAQYKIDGPTLTALNAGLIYCDLSAFGHSGPLSPLPGFEPLAQAYSGLASINGTPEGPPLRTGTSIVDMGSGMWIAISAMAALQQRARSGKGAIINLSLLDTALAWISMDISGYLNEGRTPQRRANGHPLLVPYDAFETQDGPLVIAAGNDAQFARLANILGRSEWAAMPQYSTNAARLTNKETLIAEISLILKTGTREHWVQLLQQAGVPCSSYNSIPEAIASPQVQQQGIIKHSCKTHRATVCLPFTIDGHRPGSLEEAPSLGRDNGLLAI</sequence>
<dbReference type="Gene3D" id="3.40.50.10540">
    <property type="entry name" value="Crotonobetainyl-coa:carnitine coa-transferase, domain 1"/>
    <property type="match status" value="1"/>
</dbReference>
<reference evidence="2 3" key="1">
    <citation type="submission" date="2016-11" db="EMBL/GenBank/DDBJ databases">
        <authorList>
            <person name="Jaros S."/>
            <person name="Januszkiewicz K."/>
            <person name="Wedrychowicz H."/>
        </authorList>
    </citation>
    <scope>NUCLEOTIDE SEQUENCE [LARGE SCALE GENOMIC DNA]</scope>
    <source>
        <strain evidence="2 3">CGMCC 1.10190</strain>
    </source>
</reference>
<dbReference type="Proteomes" id="UP000184226">
    <property type="component" value="Unassembled WGS sequence"/>
</dbReference>
<evidence type="ECO:0000313" key="3">
    <source>
        <dbReference type="Proteomes" id="UP000184226"/>
    </source>
</evidence>
<accession>A0A1M5SBF7</accession>
<evidence type="ECO:0000313" key="2">
    <source>
        <dbReference type="EMBL" id="SHH35780.1"/>
    </source>
</evidence>
<dbReference type="InterPro" id="IPR003673">
    <property type="entry name" value="CoA-Trfase_fam_III"/>
</dbReference>
<proteinExistence type="predicted"/>
<dbReference type="EMBL" id="FQXE01000003">
    <property type="protein sequence ID" value="SHH35780.1"/>
    <property type="molecule type" value="Genomic_DNA"/>
</dbReference>
<dbReference type="STRING" id="658167.SAMN04488135_10333"/>
<dbReference type="PANTHER" id="PTHR48207:SF3">
    <property type="entry name" value="SUCCINATE--HYDROXYMETHYLGLUTARATE COA-TRANSFERASE"/>
    <property type="match status" value="1"/>
</dbReference>
<dbReference type="InterPro" id="IPR044855">
    <property type="entry name" value="CoA-Trfase_III_dom3_sf"/>
</dbReference>
<keyword evidence="3" id="KW-1185">Reference proteome</keyword>
<keyword evidence="1 2" id="KW-0808">Transferase</keyword>
<organism evidence="2 3">
    <name type="scientific">Pollutimonas bauzanensis</name>
    <dbReference type="NCBI Taxonomy" id="658167"/>
    <lineage>
        <taxon>Bacteria</taxon>
        <taxon>Pseudomonadati</taxon>
        <taxon>Pseudomonadota</taxon>
        <taxon>Betaproteobacteria</taxon>
        <taxon>Burkholderiales</taxon>
        <taxon>Alcaligenaceae</taxon>
        <taxon>Pollutimonas</taxon>
    </lineage>
</organism>
<protein>
    <submittedName>
        <fullName evidence="2">Formyl-CoA transferase</fullName>
    </submittedName>
</protein>
<dbReference type="InterPro" id="IPR023606">
    <property type="entry name" value="CoA-Trfase_III_dom_1_sf"/>
</dbReference>
<dbReference type="InterPro" id="IPR050483">
    <property type="entry name" value="CoA-transferase_III_domain"/>
</dbReference>
<gene>
    <name evidence="2" type="ORF">SAMN04488135_10333</name>
</gene>
<dbReference type="GO" id="GO:0008410">
    <property type="term" value="F:CoA-transferase activity"/>
    <property type="evidence" value="ECO:0007669"/>
    <property type="project" value="TreeGrafter"/>
</dbReference>